<accession>A0A840F012</accession>
<dbReference type="RefSeq" id="WP_183372096.1">
    <property type="nucleotide sequence ID" value="NZ_BAABHL010000126.1"/>
</dbReference>
<dbReference type="Proteomes" id="UP000551501">
    <property type="component" value="Unassembled WGS sequence"/>
</dbReference>
<comment type="caution">
    <text evidence="1">The sequence shown here is derived from an EMBL/GenBank/DDBJ whole genome shotgun (WGS) entry which is preliminary data.</text>
</comment>
<evidence type="ECO:0000313" key="1">
    <source>
        <dbReference type="EMBL" id="MBB4137212.1"/>
    </source>
</evidence>
<proteinExistence type="predicted"/>
<dbReference type="EMBL" id="JACIFP010000001">
    <property type="protein sequence ID" value="MBB4137212.1"/>
    <property type="molecule type" value="Genomic_DNA"/>
</dbReference>
<evidence type="ECO:0000313" key="2">
    <source>
        <dbReference type="Proteomes" id="UP000551501"/>
    </source>
</evidence>
<reference evidence="1 2" key="1">
    <citation type="submission" date="2020-08" db="EMBL/GenBank/DDBJ databases">
        <title>Sequencing the genomes of 1000 actinobacteria strains.</title>
        <authorList>
            <person name="Klenk H.-P."/>
        </authorList>
    </citation>
    <scope>NUCLEOTIDE SEQUENCE [LARGE SCALE GENOMIC DNA]</scope>
    <source>
        <strain evidence="1 2">DSM 45298</strain>
    </source>
</reference>
<organism evidence="1 2">
    <name type="scientific">Gordonia humi</name>
    <dbReference type="NCBI Taxonomy" id="686429"/>
    <lineage>
        <taxon>Bacteria</taxon>
        <taxon>Bacillati</taxon>
        <taxon>Actinomycetota</taxon>
        <taxon>Actinomycetes</taxon>
        <taxon>Mycobacteriales</taxon>
        <taxon>Gordoniaceae</taxon>
        <taxon>Gordonia</taxon>
    </lineage>
</organism>
<keyword evidence="2" id="KW-1185">Reference proteome</keyword>
<dbReference type="SUPFAM" id="SSF54909">
    <property type="entry name" value="Dimeric alpha+beta barrel"/>
    <property type="match status" value="1"/>
</dbReference>
<name>A0A840F012_9ACTN</name>
<evidence type="ECO:0008006" key="3">
    <source>
        <dbReference type="Google" id="ProtNLM"/>
    </source>
</evidence>
<dbReference type="AlphaFoldDB" id="A0A840F012"/>
<sequence length="118" mass="13374">MIKALLGYTIVEGVSEEEYERWLFDVHAPDLLANPHLDRIVFNKILYPVTSASGGTAEIPPSLDLYRIAEMHFADHDAYEAYRAWFAENPLPAERGPGGRTDFAFYLIGESTVVERDR</sequence>
<protein>
    <recommendedName>
        <fullName evidence="3">EthD domain-containing protein</fullName>
    </recommendedName>
</protein>
<dbReference type="InterPro" id="IPR011008">
    <property type="entry name" value="Dimeric_a/b-barrel"/>
</dbReference>
<gene>
    <name evidence="1" type="ORF">BKA16_003764</name>
</gene>
<dbReference type="Gene3D" id="3.30.70.100">
    <property type="match status" value="1"/>
</dbReference>